<accession>A0A835HZ60</accession>
<dbReference type="EMBL" id="JADFTS010000005">
    <property type="protein sequence ID" value="KAF9607519.1"/>
    <property type="molecule type" value="Genomic_DNA"/>
</dbReference>
<reference evidence="2 3" key="1">
    <citation type="submission" date="2020-10" db="EMBL/GenBank/DDBJ databases">
        <title>The Coptis chinensis genome and diversification of protoberbering-type alkaloids.</title>
        <authorList>
            <person name="Wang B."/>
            <person name="Shu S."/>
            <person name="Song C."/>
            <person name="Liu Y."/>
        </authorList>
    </citation>
    <scope>NUCLEOTIDE SEQUENCE [LARGE SCALE GENOMIC DNA]</scope>
    <source>
        <strain evidence="2">HL-2020</strain>
        <tissue evidence="2">Leaf</tissue>
    </source>
</reference>
<organism evidence="2 3">
    <name type="scientific">Coptis chinensis</name>
    <dbReference type="NCBI Taxonomy" id="261450"/>
    <lineage>
        <taxon>Eukaryota</taxon>
        <taxon>Viridiplantae</taxon>
        <taxon>Streptophyta</taxon>
        <taxon>Embryophyta</taxon>
        <taxon>Tracheophyta</taxon>
        <taxon>Spermatophyta</taxon>
        <taxon>Magnoliopsida</taxon>
        <taxon>Ranunculales</taxon>
        <taxon>Ranunculaceae</taxon>
        <taxon>Coptidoideae</taxon>
        <taxon>Coptis</taxon>
    </lineage>
</organism>
<dbReference type="AlphaFoldDB" id="A0A835HZ60"/>
<gene>
    <name evidence="2" type="ORF">IFM89_036881</name>
</gene>
<evidence type="ECO:0000313" key="2">
    <source>
        <dbReference type="EMBL" id="KAF9607519.1"/>
    </source>
</evidence>
<keyword evidence="3" id="KW-1185">Reference proteome</keyword>
<protein>
    <submittedName>
        <fullName evidence="2">Uncharacterized protein</fullName>
    </submittedName>
</protein>
<sequence length="115" mass="12966">MEWDTKVSLDMEAIKSKDDNNMELIQQLIAKRKSDKRNQPDAADDDDDELLLPKLLSQEYNVLLHDKRGGQYDPAAQDPVAAGAHGLVCHSSMKLLFNKDQDRHSGFAQDILQGF</sequence>
<comment type="caution">
    <text evidence="2">The sequence shown here is derived from an EMBL/GenBank/DDBJ whole genome shotgun (WGS) entry which is preliminary data.</text>
</comment>
<evidence type="ECO:0000256" key="1">
    <source>
        <dbReference type="SAM" id="MobiDB-lite"/>
    </source>
</evidence>
<feature type="region of interest" description="Disordered" evidence="1">
    <location>
        <begin position="30"/>
        <end position="49"/>
    </location>
</feature>
<proteinExistence type="predicted"/>
<evidence type="ECO:0000313" key="3">
    <source>
        <dbReference type="Proteomes" id="UP000631114"/>
    </source>
</evidence>
<name>A0A835HZ60_9MAGN</name>
<dbReference type="Proteomes" id="UP000631114">
    <property type="component" value="Unassembled WGS sequence"/>
</dbReference>